<feature type="binding site" evidence="4">
    <location>
        <position position="173"/>
    </location>
    <ligand>
        <name>Mn(2+)</name>
        <dbReference type="ChEBI" id="CHEBI:29035"/>
        <label>1</label>
    </ligand>
</feature>
<organism evidence="6 7">
    <name type="scientific">Ruegeria meonggei</name>
    <dbReference type="NCBI Taxonomy" id="1446476"/>
    <lineage>
        <taxon>Bacteria</taxon>
        <taxon>Pseudomonadati</taxon>
        <taxon>Pseudomonadota</taxon>
        <taxon>Alphaproteobacteria</taxon>
        <taxon>Rhodobacterales</taxon>
        <taxon>Roseobacteraceae</taxon>
        <taxon>Ruegeria</taxon>
    </lineage>
</organism>
<keyword evidence="7" id="KW-1185">Reference proteome</keyword>
<dbReference type="GO" id="GO:0008783">
    <property type="term" value="F:agmatinase activity"/>
    <property type="evidence" value="ECO:0007669"/>
    <property type="project" value="TreeGrafter"/>
</dbReference>
<name>A0A1X6YMA7_9RHOB</name>
<accession>A0A1X6YMA7</accession>
<dbReference type="AlphaFoldDB" id="A0A1X6YMA7"/>
<comment type="similarity">
    <text evidence="1">Belongs to the arginase family. Agmatinase subfamily.</text>
</comment>
<feature type="binding site" evidence="4">
    <location>
        <position position="261"/>
    </location>
    <ligand>
        <name>Mn(2+)</name>
        <dbReference type="ChEBI" id="CHEBI:29035"/>
        <label>1</label>
    </ligand>
</feature>
<keyword evidence="2 4" id="KW-0479">Metal-binding</keyword>
<dbReference type="GO" id="GO:0047971">
    <property type="term" value="F:guanidinobutyrase activity"/>
    <property type="evidence" value="ECO:0007669"/>
    <property type="project" value="UniProtKB-EC"/>
</dbReference>
<feature type="binding site" evidence="4">
    <location>
        <position position="171"/>
    </location>
    <ligand>
        <name>Mn(2+)</name>
        <dbReference type="ChEBI" id="CHEBI:29035"/>
        <label>1</label>
    </ligand>
</feature>
<dbReference type="InterPro" id="IPR023696">
    <property type="entry name" value="Ureohydrolase_dom_sf"/>
</dbReference>
<evidence type="ECO:0000256" key="1">
    <source>
        <dbReference type="ARBA" id="ARBA00009227"/>
    </source>
</evidence>
<dbReference type="PANTHER" id="PTHR11358">
    <property type="entry name" value="ARGINASE/AGMATINASE"/>
    <property type="match status" value="1"/>
</dbReference>
<dbReference type="GO" id="GO:0033389">
    <property type="term" value="P:putrescine biosynthetic process from arginine, via agmatine"/>
    <property type="evidence" value="ECO:0007669"/>
    <property type="project" value="TreeGrafter"/>
</dbReference>
<dbReference type="Pfam" id="PF00491">
    <property type="entry name" value="Arginase"/>
    <property type="match status" value="1"/>
</dbReference>
<evidence type="ECO:0000256" key="3">
    <source>
        <dbReference type="ARBA" id="ARBA00022801"/>
    </source>
</evidence>
<dbReference type="SUPFAM" id="SSF52768">
    <property type="entry name" value="Arginase/deacetylase"/>
    <property type="match status" value="1"/>
</dbReference>
<protein>
    <submittedName>
        <fullName evidence="6">Guanidinobutyrase</fullName>
        <ecNumber evidence="6">3.5.3.7</ecNumber>
    </submittedName>
</protein>
<dbReference type="Gene3D" id="3.40.800.10">
    <property type="entry name" value="Ureohydrolase domain"/>
    <property type="match status" value="1"/>
</dbReference>
<dbReference type="PRINTS" id="PR00116">
    <property type="entry name" value="ARGINASE"/>
</dbReference>
<sequence>MDQPLGSSEKPENDGALMTNSFFQPVSAMELARFAGVPTFMRLPNMPLDHDRISEVELGLIGIPWDGGTTNRPGARHGPRQLRDFSTMIRAMNPVTGVAPFSLVNCADLGDVAPNPVDIHDTLDRVTTFYSDLLARSITPLTAGGDHLTTLPVLRALAASGPLGLIQFDSHTDLFDDYFGGHKFTHGTPFRRAVEEGLIDPKRFVQVGIRGTAYNTEDIEWGEAQGIRIIRIEELFDRGIDDVMAEVRQIVGTAPTYCTYDIDFVDPTYAPGTGTPEIGGPNSFQAQQVIRKMGGLNLVGADLVEVSPPFDASGGTAWLGISLMFELLCVLAQAVEARR</sequence>
<dbReference type="GO" id="GO:0046872">
    <property type="term" value="F:metal ion binding"/>
    <property type="evidence" value="ECO:0007669"/>
    <property type="project" value="UniProtKB-KW"/>
</dbReference>
<keyword evidence="4" id="KW-0464">Manganese</keyword>
<dbReference type="CDD" id="cd11592">
    <property type="entry name" value="Agmatinase_PAH"/>
    <property type="match status" value="1"/>
</dbReference>
<dbReference type="InterPro" id="IPR020855">
    <property type="entry name" value="Ureohydrolase_Mn_BS"/>
</dbReference>
<gene>
    <name evidence="6" type="primary">gbh_2</name>
    <name evidence="6" type="ORF">RUM8411_00987</name>
</gene>
<evidence type="ECO:0000256" key="4">
    <source>
        <dbReference type="PIRSR" id="PIRSR036979-1"/>
    </source>
</evidence>
<evidence type="ECO:0000256" key="2">
    <source>
        <dbReference type="ARBA" id="ARBA00022723"/>
    </source>
</evidence>
<comment type="cofactor">
    <cofactor evidence="4">
        <name>Mn(2+)</name>
        <dbReference type="ChEBI" id="CHEBI:29035"/>
    </cofactor>
    <text evidence="4">Binds 2 manganese ions per subunit.</text>
</comment>
<dbReference type="PIRSF" id="PIRSF036979">
    <property type="entry name" value="Arginase"/>
    <property type="match status" value="1"/>
</dbReference>
<feature type="binding site" evidence="4">
    <location>
        <position position="147"/>
    </location>
    <ligand>
        <name>Mn(2+)</name>
        <dbReference type="ChEBI" id="CHEBI:29035"/>
        <label>1</label>
    </ligand>
</feature>
<dbReference type="Proteomes" id="UP000193778">
    <property type="component" value="Unassembled WGS sequence"/>
</dbReference>
<feature type="binding site" evidence="4">
    <location>
        <position position="169"/>
    </location>
    <ligand>
        <name>Mn(2+)</name>
        <dbReference type="ChEBI" id="CHEBI:29035"/>
        <label>1</label>
    </ligand>
</feature>
<dbReference type="PROSITE" id="PS51409">
    <property type="entry name" value="ARGINASE_2"/>
    <property type="match status" value="1"/>
</dbReference>
<dbReference type="PROSITE" id="PS01053">
    <property type="entry name" value="ARGINASE_1"/>
    <property type="match status" value="1"/>
</dbReference>
<dbReference type="InterPro" id="IPR006035">
    <property type="entry name" value="Ureohydrolase"/>
</dbReference>
<proteinExistence type="inferred from homology"/>
<evidence type="ECO:0000313" key="7">
    <source>
        <dbReference type="Proteomes" id="UP000193778"/>
    </source>
</evidence>
<dbReference type="EMBL" id="FWFP01000002">
    <property type="protein sequence ID" value="SLN24923.1"/>
    <property type="molecule type" value="Genomic_DNA"/>
</dbReference>
<dbReference type="PANTHER" id="PTHR11358:SF26">
    <property type="entry name" value="GUANIDINO ACID HYDROLASE, MITOCHONDRIAL"/>
    <property type="match status" value="1"/>
</dbReference>
<feature type="binding site" evidence="4">
    <location>
        <position position="263"/>
    </location>
    <ligand>
        <name>Mn(2+)</name>
        <dbReference type="ChEBI" id="CHEBI:29035"/>
        <label>1</label>
    </ligand>
</feature>
<dbReference type="EC" id="3.5.3.7" evidence="6"/>
<keyword evidence="3 5" id="KW-0378">Hydrolase</keyword>
<evidence type="ECO:0000313" key="6">
    <source>
        <dbReference type="EMBL" id="SLN24923.1"/>
    </source>
</evidence>
<reference evidence="7" key="1">
    <citation type="submission" date="2017-03" db="EMBL/GenBank/DDBJ databases">
        <authorList>
            <person name="Rodrigo-Torres L."/>
            <person name="Arahal R.D."/>
            <person name="Lucena T."/>
        </authorList>
    </citation>
    <scope>NUCLEOTIDE SEQUENCE [LARGE SCALE GENOMIC DNA]</scope>
    <source>
        <strain evidence="7">CECT 8411</strain>
    </source>
</reference>
<evidence type="ECO:0000256" key="5">
    <source>
        <dbReference type="RuleBase" id="RU003684"/>
    </source>
</evidence>